<feature type="region of interest" description="Disordered" evidence="5">
    <location>
        <begin position="1"/>
        <end position="29"/>
    </location>
</feature>
<evidence type="ECO:0000256" key="3">
    <source>
        <dbReference type="ARBA" id="ARBA00023163"/>
    </source>
</evidence>
<dbReference type="EMBL" id="HBKN01018138">
    <property type="protein sequence ID" value="CAE2297752.1"/>
    <property type="molecule type" value="Transcribed_RNA"/>
</dbReference>
<protein>
    <recommendedName>
        <fullName evidence="6">RWP-RK domain-containing protein</fullName>
    </recommendedName>
</protein>
<dbReference type="InterPro" id="IPR003035">
    <property type="entry name" value="RWP-RK_dom"/>
</dbReference>
<keyword evidence="2" id="KW-0238">DNA-binding</keyword>
<keyword evidence="3" id="KW-0804">Transcription</keyword>
<reference evidence="7" key="1">
    <citation type="submission" date="2021-01" db="EMBL/GenBank/DDBJ databases">
        <authorList>
            <person name="Corre E."/>
            <person name="Pelletier E."/>
            <person name="Niang G."/>
            <person name="Scheremetjew M."/>
            <person name="Finn R."/>
            <person name="Kale V."/>
            <person name="Holt S."/>
            <person name="Cochrane G."/>
            <person name="Meng A."/>
            <person name="Brown T."/>
            <person name="Cohen L."/>
        </authorList>
    </citation>
    <scope>NUCLEOTIDE SEQUENCE</scope>
    <source>
        <strain evidence="7">CCMP 2712</strain>
    </source>
</reference>
<feature type="compositionally biased region" description="Basic and acidic residues" evidence="5">
    <location>
        <begin position="98"/>
        <end position="108"/>
    </location>
</feature>
<dbReference type="GO" id="GO:0003677">
    <property type="term" value="F:DNA binding"/>
    <property type="evidence" value="ECO:0007669"/>
    <property type="project" value="UniProtKB-KW"/>
</dbReference>
<keyword evidence="4" id="KW-0539">Nucleus</keyword>
<keyword evidence="1" id="KW-0805">Transcription regulation</keyword>
<name>A0A6U5ZHZ1_GUITH</name>
<proteinExistence type="predicted"/>
<evidence type="ECO:0000259" key="6">
    <source>
        <dbReference type="PROSITE" id="PS51519"/>
    </source>
</evidence>
<accession>A0A6U5ZHZ1</accession>
<evidence type="ECO:0000313" key="8">
    <source>
        <dbReference type="EMBL" id="CAE2297752.1"/>
    </source>
</evidence>
<evidence type="ECO:0000313" key="7">
    <source>
        <dbReference type="EMBL" id="CAE2297749.1"/>
    </source>
</evidence>
<evidence type="ECO:0000256" key="5">
    <source>
        <dbReference type="SAM" id="MobiDB-lite"/>
    </source>
</evidence>
<evidence type="ECO:0000256" key="2">
    <source>
        <dbReference type="ARBA" id="ARBA00023125"/>
    </source>
</evidence>
<dbReference type="PROSITE" id="PS51519">
    <property type="entry name" value="RWP_RK"/>
    <property type="match status" value="1"/>
</dbReference>
<organism evidence="7">
    <name type="scientific">Guillardia theta</name>
    <name type="common">Cryptophyte</name>
    <name type="synonym">Cryptomonas phi</name>
    <dbReference type="NCBI Taxonomy" id="55529"/>
    <lineage>
        <taxon>Eukaryota</taxon>
        <taxon>Cryptophyceae</taxon>
        <taxon>Pyrenomonadales</taxon>
        <taxon>Geminigeraceae</taxon>
        <taxon>Guillardia</taxon>
    </lineage>
</organism>
<feature type="region of interest" description="Disordered" evidence="5">
    <location>
        <begin position="70"/>
        <end position="151"/>
    </location>
</feature>
<evidence type="ECO:0000256" key="4">
    <source>
        <dbReference type="ARBA" id="ARBA00023242"/>
    </source>
</evidence>
<feature type="compositionally biased region" description="Polar residues" evidence="5">
    <location>
        <begin position="109"/>
        <end position="131"/>
    </location>
</feature>
<evidence type="ECO:0000256" key="1">
    <source>
        <dbReference type="ARBA" id="ARBA00023015"/>
    </source>
</evidence>
<dbReference type="EMBL" id="HBKN01018134">
    <property type="protein sequence ID" value="CAE2297749.1"/>
    <property type="molecule type" value="Transcribed_RNA"/>
</dbReference>
<dbReference type="Pfam" id="PF02042">
    <property type="entry name" value="RWP-RK"/>
    <property type="match status" value="1"/>
</dbReference>
<feature type="domain" description="RWP-RK" evidence="6">
    <location>
        <begin position="15"/>
        <end position="100"/>
    </location>
</feature>
<gene>
    <name evidence="7" type="ORF">GTHE00462_LOCUS14300</name>
    <name evidence="8" type="ORF">GTHE00462_LOCUS14302</name>
</gene>
<dbReference type="AlphaFoldDB" id="A0A6U5ZHZ1"/>
<sequence>MDEKSKRKSVALVCPRKKKEGDAPQQDEPVVLTRELLESYFHCSLSSVSEQLGICPTAIKRACRKLGIAKWPFKTPNPGPKKKPNDAGKQNRSTSQTEKAEIDSEKEASSTNIGNKELTCSSFKDVTTTQKDPSRKPPPTDVNEGNISQHQMRHDSIIEPQSNFLGTSSGVLDYDPFAADTISFLRDVCKCKTTFYQPEADESDGC</sequence>